<protein>
    <submittedName>
        <fullName evidence="2">Uncharacterized protein</fullName>
    </submittedName>
</protein>
<dbReference type="OrthoDB" id="7323510at2"/>
<dbReference type="GeneID" id="99635549"/>
<dbReference type="RefSeq" id="WP_139341803.1">
    <property type="nucleotide sequence ID" value="NZ_AP031462.1"/>
</dbReference>
<proteinExistence type="predicted"/>
<feature type="region of interest" description="Disordered" evidence="1">
    <location>
        <begin position="115"/>
        <end position="156"/>
    </location>
</feature>
<organism evidence="2 3">
    <name type="scientific">Roseomonas mucosa</name>
    <dbReference type="NCBI Taxonomy" id="207340"/>
    <lineage>
        <taxon>Bacteria</taxon>
        <taxon>Pseudomonadati</taxon>
        <taxon>Pseudomonadota</taxon>
        <taxon>Alphaproteobacteria</taxon>
        <taxon>Acetobacterales</taxon>
        <taxon>Roseomonadaceae</taxon>
        <taxon>Roseomonas</taxon>
    </lineage>
</organism>
<dbReference type="AlphaFoldDB" id="A0A379MXS5"/>
<evidence type="ECO:0000313" key="3">
    <source>
        <dbReference type="Proteomes" id="UP000254919"/>
    </source>
</evidence>
<name>A0A379MXS5_9PROT</name>
<dbReference type="EMBL" id="UGVN01000001">
    <property type="protein sequence ID" value="SUE38159.1"/>
    <property type="molecule type" value="Genomic_DNA"/>
</dbReference>
<feature type="region of interest" description="Disordered" evidence="1">
    <location>
        <begin position="63"/>
        <end position="103"/>
    </location>
</feature>
<evidence type="ECO:0000256" key="1">
    <source>
        <dbReference type="SAM" id="MobiDB-lite"/>
    </source>
</evidence>
<evidence type="ECO:0000313" key="2">
    <source>
        <dbReference type="EMBL" id="SUE38159.1"/>
    </source>
</evidence>
<dbReference type="Proteomes" id="UP000254919">
    <property type="component" value="Unassembled WGS sequence"/>
</dbReference>
<accession>A0A379MXS5</accession>
<gene>
    <name evidence="2" type="ORF">NCTC13291_00526</name>
</gene>
<sequence>MRRTVITEDSLRRAMRDDRYWQVQHPERGAYAGWVTKGWQALATSPLRTAAGQSMVSARVPMNGSATAGRSMSPPIPAAGGPDRETPPPRPAPVSSRSSQLGPFLLAPKPPGYIVPRPQEAAPVPMKRVPRQSGKEGAKDTPNWAKGFPRYQGESSTQYAERLLDQKYGGRQNWDKLPSDRGSKSEFSKIRKFGERSFQEMFWDMMLGEHEA</sequence>
<reference evidence="2 3" key="1">
    <citation type="submission" date="2018-06" db="EMBL/GenBank/DDBJ databases">
        <authorList>
            <consortium name="Pathogen Informatics"/>
            <person name="Doyle S."/>
        </authorList>
    </citation>
    <scope>NUCLEOTIDE SEQUENCE [LARGE SCALE GENOMIC DNA]</scope>
    <source>
        <strain evidence="2 3">NCTC13291</strain>
    </source>
</reference>